<gene>
    <name evidence="1" type="ORF">GCM10008986_07590</name>
</gene>
<evidence type="ECO:0000313" key="2">
    <source>
        <dbReference type="Proteomes" id="UP001500880"/>
    </source>
</evidence>
<accession>A0ABP3KQ75</accession>
<proteinExistence type="predicted"/>
<dbReference type="EMBL" id="BAAADO010000002">
    <property type="protein sequence ID" value="GAA0484839.1"/>
    <property type="molecule type" value="Genomic_DNA"/>
</dbReference>
<protein>
    <submittedName>
        <fullName evidence="1">DUF6470 family protein</fullName>
    </submittedName>
</protein>
<dbReference type="Pfam" id="PF20074">
    <property type="entry name" value="DUF6470"/>
    <property type="match status" value="1"/>
</dbReference>
<evidence type="ECO:0000313" key="1">
    <source>
        <dbReference type="EMBL" id="GAA0484839.1"/>
    </source>
</evidence>
<comment type="caution">
    <text evidence="1">The sequence shown here is derived from an EMBL/GenBank/DDBJ whole genome shotgun (WGS) entry which is preliminary data.</text>
</comment>
<keyword evidence="2" id="KW-1185">Reference proteome</keyword>
<reference evidence="2" key="1">
    <citation type="journal article" date="2019" name="Int. J. Syst. Evol. Microbiol.">
        <title>The Global Catalogue of Microorganisms (GCM) 10K type strain sequencing project: providing services to taxonomists for standard genome sequencing and annotation.</title>
        <authorList>
            <consortium name="The Broad Institute Genomics Platform"/>
            <consortium name="The Broad Institute Genome Sequencing Center for Infectious Disease"/>
            <person name="Wu L."/>
            <person name="Ma J."/>
        </authorList>
    </citation>
    <scope>NUCLEOTIDE SEQUENCE [LARGE SCALE GENOMIC DNA]</scope>
    <source>
        <strain evidence="2">JCM 12389</strain>
    </source>
</reference>
<organism evidence="1 2">
    <name type="scientific">Salinibacillus aidingensis</name>
    <dbReference type="NCBI Taxonomy" id="237684"/>
    <lineage>
        <taxon>Bacteria</taxon>
        <taxon>Bacillati</taxon>
        <taxon>Bacillota</taxon>
        <taxon>Bacilli</taxon>
        <taxon>Bacillales</taxon>
        <taxon>Bacillaceae</taxon>
        <taxon>Salinibacillus</taxon>
    </lineage>
</organism>
<sequence>MNIPQIRIQSQDAKIQLNKTPAAQSIEQRKATLSIEQPKADMQIQKTPSKLSIDQTQAWRDMGMVNPVEFARNLGQDGRQAAMEGTARRAREGDELMKIENGGNPIASQAKRNAYEPMKEFNIGWIPSHNAVKINFDPAEVTTEFKRNEPSISVQPQKPIINYQPGSVETQLKQHADLQIDFVSIKV</sequence>
<dbReference type="Proteomes" id="UP001500880">
    <property type="component" value="Unassembled WGS sequence"/>
</dbReference>
<dbReference type="InterPro" id="IPR045527">
    <property type="entry name" value="DUF6470"/>
</dbReference>
<name>A0ABP3KQ75_9BACI</name>
<dbReference type="RefSeq" id="WP_343837795.1">
    <property type="nucleotide sequence ID" value="NZ_BAAADO010000002.1"/>
</dbReference>